<dbReference type="SUPFAM" id="SSF81324">
    <property type="entry name" value="Voltage-gated potassium channels"/>
    <property type="match status" value="1"/>
</dbReference>
<dbReference type="EMBL" id="CAUYUJ010010102">
    <property type="protein sequence ID" value="CAK0828545.1"/>
    <property type="molecule type" value="Genomic_DNA"/>
</dbReference>
<feature type="compositionally biased region" description="Pro residues" evidence="1">
    <location>
        <begin position="30"/>
        <end position="39"/>
    </location>
</feature>
<keyword evidence="2" id="KW-0472">Membrane</keyword>
<protein>
    <recommendedName>
        <fullName evidence="3">Potassium channel domain-containing protein</fullName>
    </recommendedName>
</protein>
<dbReference type="InterPro" id="IPR013099">
    <property type="entry name" value="K_chnl_dom"/>
</dbReference>
<evidence type="ECO:0000313" key="5">
    <source>
        <dbReference type="Proteomes" id="UP001189429"/>
    </source>
</evidence>
<feature type="region of interest" description="Disordered" evidence="1">
    <location>
        <begin position="15"/>
        <end position="42"/>
    </location>
</feature>
<accession>A0ABN9S9T8</accession>
<feature type="transmembrane region" description="Helical" evidence="2">
    <location>
        <begin position="47"/>
        <end position="68"/>
    </location>
</feature>
<sequence>MGAVGFRAAAVLPAEAPWQQQPWPGGGGDPPAPAEPSAPAPAASPRLLAAPLATVALYFGFAVAFFWWQEGWSAVDCFYFTAAVLTTVGY</sequence>
<gene>
    <name evidence="4" type="ORF">PCOR1329_LOCUS27741</name>
</gene>
<feature type="non-terminal residue" evidence="4">
    <location>
        <position position="90"/>
    </location>
</feature>
<dbReference type="Gene3D" id="1.10.287.70">
    <property type="match status" value="1"/>
</dbReference>
<proteinExistence type="predicted"/>
<evidence type="ECO:0000256" key="2">
    <source>
        <dbReference type="SAM" id="Phobius"/>
    </source>
</evidence>
<evidence type="ECO:0000313" key="4">
    <source>
        <dbReference type="EMBL" id="CAK0828545.1"/>
    </source>
</evidence>
<dbReference type="Pfam" id="PF07885">
    <property type="entry name" value="Ion_trans_2"/>
    <property type="match status" value="1"/>
</dbReference>
<keyword evidence="2" id="KW-0812">Transmembrane</keyword>
<keyword evidence="5" id="KW-1185">Reference proteome</keyword>
<dbReference type="Proteomes" id="UP001189429">
    <property type="component" value="Unassembled WGS sequence"/>
</dbReference>
<evidence type="ECO:0000256" key="1">
    <source>
        <dbReference type="SAM" id="MobiDB-lite"/>
    </source>
</evidence>
<reference evidence="4" key="1">
    <citation type="submission" date="2023-10" db="EMBL/GenBank/DDBJ databases">
        <authorList>
            <person name="Chen Y."/>
            <person name="Shah S."/>
            <person name="Dougan E. K."/>
            <person name="Thang M."/>
            <person name="Chan C."/>
        </authorList>
    </citation>
    <scope>NUCLEOTIDE SEQUENCE [LARGE SCALE GENOMIC DNA]</scope>
</reference>
<organism evidence="4 5">
    <name type="scientific">Prorocentrum cordatum</name>
    <dbReference type="NCBI Taxonomy" id="2364126"/>
    <lineage>
        <taxon>Eukaryota</taxon>
        <taxon>Sar</taxon>
        <taxon>Alveolata</taxon>
        <taxon>Dinophyceae</taxon>
        <taxon>Prorocentrales</taxon>
        <taxon>Prorocentraceae</taxon>
        <taxon>Prorocentrum</taxon>
    </lineage>
</organism>
<keyword evidence="2" id="KW-1133">Transmembrane helix</keyword>
<comment type="caution">
    <text evidence="4">The sequence shown here is derived from an EMBL/GenBank/DDBJ whole genome shotgun (WGS) entry which is preliminary data.</text>
</comment>
<evidence type="ECO:0000259" key="3">
    <source>
        <dbReference type="Pfam" id="PF07885"/>
    </source>
</evidence>
<name>A0ABN9S9T8_9DINO</name>
<feature type="domain" description="Potassium channel" evidence="3">
    <location>
        <begin position="55"/>
        <end position="90"/>
    </location>
</feature>